<dbReference type="InterPro" id="IPR050570">
    <property type="entry name" value="Cell_wall_metabolism_enzyme"/>
</dbReference>
<feature type="coiled-coil region" evidence="2">
    <location>
        <begin position="32"/>
        <end position="108"/>
    </location>
</feature>
<organism evidence="6 7">
    <name type="scientific">Veillonella criceti</name>
    <dbReference type="NCBI Taxonomy" id="103891"/>
    <lineage>
        <taxon>Bacteria</taxon>
        <taxon>Bacillati</taxon>
        <taxon>Bacillota</taxon>
        <taxon>Negativicutes</taxon>
        <taxon>Veillonellales</taxon>
        <taxon>Veillonellaceae</taxon>
        <taxon>Veillonella</taxon>
    </lineage>
</organism>
<keyword evidence="1 3" id="KW-0732">Signal</keyword>
<keyword evidence="2" id="KW-0175">Coiled coil</keyword>
<evidence type="ECO:0000259" key="5">
    <source>
        <dbReference type="Pfam" id="PF24568"/>
    </source>
</evidence>
<keyword evidence="7" id="KW-1185">Reference proteome</keyword>
<feature type="domain" description="Peptidoglycan hydrolase PcsB coiled-coil" evidence="5">
    <location>
        <begin position="103"/>
        <end position="174"/>
    </location>
</feature>
<dbReference type="RefSeq" id="WP_115309582.1">
    <property type="nucleotide sequence ID" value="NZ_UHIO01000001.1"/>
</dbReference>
<evidence type="ECO:0000256" key="3">
    <source>
        <dbReference type="SAM" id="SignalP"/>
    </source>
</evidence>
<dbReference type="InterPro" id="IPR057309">
    <property type="entry name" value="PcsB_CC"/>
</dbReference>
<dbReference type="InterPro" id="IPR016047">
    <property type="entry name" value="M23ase_b-sheet_dom"/>
</dbReference>
<dbReference type="Gene3D" id="6.10.250.3150">
    <property type="match status" value="1"/>
</dbReference>
<gene>
    <name evidence="6" type="primary">envC</name>
    <name evidence="6" type="ORF">NCTC12020_00322</name>
</gene>
<dbReference type="InterPro" id="IPR011055">
    <property type="entry name" value="Dup_hybrid_motif"/>
</dbReference>
<evidence type="ECO:0000313" key="7">
    <source>
        <dbReference type="Proteomes" id="UP000255367"/>
    </source>
</evidence>
<name>A0A380NGI8_9FIRM</name>
<dbReference type="EMBL" id="UHIO01000001">
    <property type="protein sequence ID" value="SUP40545.1"/>
    <property type="molecule type" value="Genomic_DNA"/>
</dbReference>
<dbReference type="OrthoDB" id="9809488at2"/>
<feature type="coiled-coil region" evidence="2">
    <location>
        <begin position="162"/>
        <end position="241"/>
    </location>
</feature>
<dbReference type="Pfam" id="PF01551">
    <property type="entry name" value="Peptidase_M23"/>
    <property type="match status" value="1"/>
</dbReference>
<dbReference type="AlphaFoldDB" id="A0A380NGI8"/>
<sequence>MANNKLSMRVAAVLLSTTVLASIPFGTLRAEDEDLTNQLSGIQQQMDEASNKKANAEVTITNVSEQLHQIQVELDQATSNLKNYEQQRMAVEKEIVKNEKLLAEAQARLATREGVFNKRVRDIYINGRLSYIEVIIGAKDFSDFANRLEMLKRIIDADIKLISSIKTEREEIAQRKAELEADRAKVVELENKAREAQAVIQKKKDEQSAILAKAQNDKAVAEQMQADLQASSNAIKAMLQQRAAERAAAAAASAAAQSGGSSGGGGYTYVQGSGQLGWPVSGVITSDFGWREHPIFGRQILHSGIDIGVDEGTPVHAADGGYVEYSGWMDGYGYVVVIDHGNGMSTLYGHNSDLAVSEGESVGKGSVIAYAGSTGNSTGPHVHFEVRVNGDPVDPQGYL</sequence>
<feature type="domain" description="M23ase beta-sheet core" evidence="4">
    <location>
        <begin position="302"/>
        <end position="395"/>
    </location>
</feature>
<dbReference type="PANTHER" id="PTHR21666:SF289">
    <property type="entry name" value="L-ALA--D-GLU ENDOPEPTIDASE"/>
    <property type="match status" value="1"/>
</dbReference>
<dbReference type="Proteomes" id="UP000255367">
    <property type="component" value="Unassembled WGS sequence"/>
</dbReference>
<dbReference type="GO" id="GO:0004222">
    <property type="term" value="F:metalloendopeptidase activity"/>
    <property type="evidence" value="ECO:0007669"/>
    <property type="project" value="TreeGrafter"/>
</dbReference>
<evidence type="ECO:0000256" key="2">
    <source>
        <dbReference type="SAM" id="Coils"/>
    </source>
</evidence>
<evidence type="ECO:0000313" key="6">
    <source>
        <dbReference type="EMBL" id="SUP40545.1"/>
    </source>
</evidence>
<dbReference type="CDD" id="cd12797">
    <property type="entry name" value="M23_peptidase"/>
    <property type="match status" value="1"/>
</dbReference>
<dbReference type="Gene3D" id="2.70.70.10">
    <property type="entry name" value="Glucose Permease (Domain IIA)"/>
    <property type="match status" value="1"/>
</dbReference>
<dbReference type="SUPFAM" id="SSF51261">
    <property type="entry name" value="Duplicated hybrid motif"/>
    <property type="match status" value="1"/>
</dbReference>
<protein>
    <submittedName>
        <fullName evidence="6">Septal ring factor</fullName>
    </submittedName>
</protein>
<dbReference type="PANTHER" id="PTHR21666">
    <property type="entry name" value="PEPTIDASE-RELATED"/>
    <property type="match status" value="1"/>
</dbReference>
<accession>A0A380NGI8</accession>
<proteinExistence type="predicted"/>
<feature type="chain" id="PRO_5039453653" evidence="3">
    <location>
        <begin position="22"/>
        <end position="399"/>
    </location>
</feature>
<reference evidence="6 7" key="1">
    <citation type="submission" date="2018-06" db="EMBL/GenBank/DDBJ databases">
        <authorList>
            <consortium name="Pathogen Informatics"/>
            <person name="Doyle S."/>
        </authorList>
    </citation>
    <scope>NUCLEOTIDE SEQUENCE [LARGE SCALE GENOMIC DNA]</scope>
    <source>
        <strain evidence="6 7">NCTC12020</strain>
    </source>
</reference>
<evidence type="ECO:0000256" key="1">
    <source>
        <dbReference type="ARBA" id="ARBA00022729"/>
    </source>
</evidence>
<evidence type="ECO:0000259" key="4">
    <source>
        <dbReference type="Pfam" id="PF01551"/>
    </source>
</evidence>
<dbReference type="Pfam" id="PF24568">
    <property type="entry name" value="CC_PcsB"/>
    <property type="match status" value="1"/>
</dbReference>
<feature type="signal peptide" evidence="3">
    <location>
        <begin position="1"/>
        <end position="21"/>
    </location>
</feature>
<dbReference type="FunFam" id="2.70.70.10:FF:000006">
    <property type="entry name" value="M23 family peptidase"/>
    <property type="match status" value="1"/>
</dbReference>